<dbReference type="InterPro" id="IPR044925">
    <property type="entry name" value="His-Me_finger_sf"/>
</dbReference>
<dbReference type="STRING" id="619805.SAMN05660477_00386"/>
<name>A0A1T5CVD9_9FLAO</name>
<evidence type="ECO:0008006" key="3">
    <source>
        <dbReference type="Google" id="ProtNLM"/>
    </source>
</evidence>
<sequence length="142" mass="16284">MQYRYHPEIEGLKTNEDGSSVFLNDAPVVIKVRKSGNHPFRYIYLKGNVIGIARLVLECWDGMPPIPRLTAKHVDGDYTNYHYSNLEWGNVGGNPTVNKLKKSQVEEILQKHQEGIGVCELGRQYKVRHSTIQNVIKNHKKE</sequence>
<proteinExistence type="predicted"/>
<gene>
    <name evidence="1" type="ORF">SAMN05660477_00386</name>
</gene>
<dbReference type="EMBL" id="FUYZ01000001">
    <property type="protein sequence ID" value="SKB63422.1"/>
    <property type="molecule type" value="Genomic_DNA"/>
</dbReference>
<dbReference type="Gene3D" id="3.90.75.20">
    <property type="match status" value="1"/>
</dbReference>
<organism evidence="1 2">
    <name type="scientific">Soonwooa buanensis</name>
    <dbReference type="NCBI Taxonomy" id="619805"/>
    <lineage>
        <taxon>Bacteria</taxon>
        <taxon>Pseudomonadati</taxon>
        <taxon>Bacteroidota</taxon>
        <taxon>Flavobacteriia</taxon>
        <taxon>Flavobacteriales</taxon>
        <taxon>Weeksellaceae</taxon>
        <taxon>Chryseobacterium group</taxon>
        <taxon>Soonwooa</taxon>
    </lineage>
</organism>
<dbReference type="Proteomes" id="UP000191112">
    <property type="component" value="Unassembled WGS sequence"/>
</dbReference>
<keyword evidence="2" id="KW-1185">Reference proteome</keyword>
<dbReference type="RefSeq" id="WP_079665676.1">
    <property type="nucleotide sequence ID" value="NZ_FUYZ01000001.1"/>
</dbReference>
<dbReference type="OrthoDB" id="1444218at2"/>
<protein>
    <recommendedName>
        <fullName evidence="3">HNH endonuclease</fullName>
    </recommendedName>
</protein>
<dbReference type="AlphaFoldDB" id="A0A1T5CVD9"/>
<reference evidence="1 2" key="1">
    <citation type="submission" date="2017-02" db="EMBL/GenBank/DDBJ databases">
        <authorList>
            <person name="Peterson S.W."/>
        </authorList>
    </citation>
    <scope>NUCLEOTIDE SEQUENCE [LARGE SCALE GENOMIC DNA]</scope>
    <source>
        <strain evidence="1 2">DSM 22323</strain>
    </source>
</reference>
<evidence type="ECO:0000313" key="2">
    <source>
        <dbReference type="Proteomes" id="UP000191112"/>
    </source>
</evidence>
<evidence type="ECO:0000313" key="1">
    <source>
        <dbReference type="EMBL" id="SKB63422.1"/>
    </source>
</evidence>
<dbReference type="SUPFAM" id="SSF54060">
    <property type="entry name" value="His-Me finger endonucleases"/>
    <property type="match status" value="1"/>
</dbReference>
<accession>A0A1T5CVD9</accession>